<keyword evidence="4" id="KW-0804">Transcription</keyword>
<dbReference type="PROSITE" id="PS50931">
    <property type="entry name" value="HTH_LYSR"/>
    <property type="match status" value="1"/>
</dbReference>
<evidence type="ECO:0000313" key="8">
    <source>
        <dbReference type="Proteomes" id="UP000542125"/>
    </source>
</evidence>
<organism evidence="7 8">
    <name type="scientific">Pigmentiphaga litoralis</name>
    <dbReference type="NCBI Taxonomy" id="516702"/>
    <lineage>
        <taxon>Bacteria</taxon>
        <taxon>Pseudomonadati</taxon>
        <taxon>Pseudomonadota</taxon>
        <taxon>Betaproteobacteria</taxon>
        <taxon>Burkholderiales</taxon>
        <taxon>Alcaligenaceae</taxon>
        <taxon>Pigmentiphaga</taxon>
    </lineage>
</organism>
<name>A0A7Y9ISE5_9BURK</name>
<keyword evidence="5" id="KW-0472">Membrane</keyword>
<dbReference type="InterPro" id="IPR058163">
    <property type="entry name" value="LysR-type_TF_proteobact-type"/>
</dbReference>
<dbReference type="InterPro" id="IPR000847">
    <property type="entry name" value="LysR_HTH_N"/>
</dbReference>
<keyword evidence="3 7" id="KW-0238">DNA-binding</keyword>
<dbReference type="Gene3D" id="1.10.10.10">
    <property type="entry name" value="Winged helix-like DNA-binding domain superfamily/Winged helix DNA-binding domain"/>
    <property type="match status" value="1"/>
</dbReference>
<comment type="similarity">
    <text evidence="1">Belongs to the LysR transcriptional regulatory family.</text>
</comment>
<dbReference type="GO" id="GO:0003700">
    <property type="term" value="F:DNA-binding transcription factor activity"/>
    <property type="evidence" value="ECO:0007669"/>
    <property type="project" value="InterPro"/>
</dbReference>
<evidence type="ECO:0000259" key="6">
    <source>
        <dbReference type="PROSITE" id="PS50931"/>
    </source>
</evidence>
<keyword evidence="8" id="KW-1185">Reference proteome</keyword>
<dbReference type="PRINTS" id="PR00039">
    <property type="entry name" value="HTHLYSR"/>
</dbReference>
<evidence type="ECO:0000256" key="5">
    <source>
        <dbReference type="SAM" id="Phobius"/>
    </source>
</evidence>
<dbReference type="InterPro" id="IPR036390">
    <property type="entry name" value="WH_DNA-bd_sf"/>
</dbReference>
<dbReference type="Pfam" id="PF00126">
    <property type="entry name" value="HTH_1"/>
    <property type="match status" value="1"/>
</dbReference>
<evidence type="ECO:0000256" key="4">
    <source>
        <dbReference type="ARBA" id="ARBA00023163"/>
    </source>
</evidence>
<keyword evidence="2" id="KW-0805">Transcription regulation</keyword>
<dbReference type="PANTHER" id="PTHR30537:SF26">
    <property type="entry name" value="GLYCINE CLEAVAGE SYSTEM TRANSCRIPTIONAL ACTIVATOR"/>
    <property type="match status" value="1"/>
</dbReference>
<dbReference type="PANTHER" id="PTHR30537">
    <property type="entry name" value="HTH-TYPE TRANSCRIPTIONAL REGULATOR"/>
    <property type="match status" value="1"/>
</dbReference>
<keyword evidence="5" id="KW-0812">Transmembrane</keyword>
<accession>A0A7Y9ISE5</accession>
<evidence type="ECO:0000256" key="2">
    <source>
        <dbReference type="ARBA" id="ARBA00023015"/>
    </source>
</evidence>
<reference evidence="7 8" key="1">
    <citation type="submission" date="2020-07" db="EMBL/GenBank/DDBJ databases">
        <title>Genomic Encyclopedia of Type Strains, Phase IV (KMG-V): Genome sequencing to study the core and pangenomes of soil and plant-associated prokaryotes.</title>
        <authorList>
            <person name="Whitman W."/>
        </authorList>
    </citation>
    <scope>NUCLEOTIDE SEQUENCE [LARGE SCALE GENOMIC DNA]</scope>
    <source>
        <strain evidence="7 8">SAS40</strain>
    </source>
</reference>
<dbReference type="Proteomes" id="UP000542125">
    <property type="component" value="Unassembled WGS sequence"/>
</dbReference>
<dbReference type="FunFam" id="1.10.10.10:FF:000001">
    <property type="entry name" value="LysR family transcriptional regulator"/>
    <property type="match status" value="1"/>
</dbReference>
<gene>
    <name evidence="7" type="ORF">FHW18_001388</name>
</gene>
<proteinExistence type="inferred from homology"/>
<evidence type="ECO:0000313" key="7">
    <source>
        <dbReference type="EMBL" id="NYE82117.1"/>
    </source>
</evidence>
<protein>
    <submittedName>
        <fullName evidence="7">DNA-binding transcriptional LysR family regulator</fullName>
    </submittedName>
</protein>
<dbReference type="SUPFAM" id="SSF46785">
    <property type="entry name" value="Winged helix' DNA-binding domain"/>
    <property type="match status" value="1"/>
</dbReference>
<dbReference type="RefSeq" id="WP_179584673.1">
    <property type="nucleotide sequence ID" value="NZ_JACBYR010000001.1"/>
</dbReference>
<dbReference type="SUPFAM" id="SSF53850">
    <property type="entry name" value="Periplasmic binding protein-like II"/>
    <property type="match status" value="1"/>
</dbReference>
<dbReference type="GO" id="GO:0043565">
    <property type="term" value="F:sequence-specific DNA binding"/>
    <property type="evidence" value="ECO:0007669"/>
    <property type="project" value="TreeGrafter"/>
</dbReference>
<feature type="domain" description="HTH lysR-type" evidence="6">
    <location>
        <begin position="1"/>
        <end position="60"/>
    </location>
</feature>
<sequence>MTASFSTLRAFMEVARLQSFTRAAETLCITQSAVSKQVQVLEHQLGFRLFQRSRRALLLTPAGSAYLSHAADALAMLDEGKAIAQEVAGEKAAGSSVELSASPAFAAHWLVARLPRFLANAPTTKLSLRPRLPDFSPVTERFDMEIRVGGGRWPDARATYLLGREMALVASPGLLAGRRIESPRDLDGLPLLQRAQRGYDWREWSAVAAPDWQHDGPELLFEGFSVLIPAVIAGCGLAICPLFMVLDQLQSGQLVRPLNDCVRARYAYYGVVPAGAGRNSARDRLLDWMLSEAQLTQMRLQSYLDR</sequence>
<feature type="transmembrane region" description="Helical" evidence="5">
    <location>
        <begin position="226"/>
        <end position="246"/>
    </location>
</feature>
<dbReference type="EMBL" id="JACBYR010000001">
    <property type="protein sequence ID" value="NYE82117.1"/>
    <property type="molecule type" value="Genomic_DNA"/>
</dbReference>
<dbReference type="InterPro" id="IPR036388">
    <property type="entry name" value="WH-like_DNA-bd_sf"/>
</dbReference>
<keyword evidence="5" id="KW-1133">Transmembrane helix</keyword>
<dbReference type="InterPro" id="IPR005119">
    <property type="entry name" value="LysR_subst-bd"/>
</dbReference>
<dbReference type="GO" id="GO:0006351">
    <property type="term" value="P:DNA-templated transcription"/>
    <property type="evidence" value="ECO:0007669"/>
    <property type="project" value="TreeGrafter"/>
</dbReference>
<comment type="caution">
    <text evidence="7">The sequence shown here is derived from an EMBL/GenBank/DDBJ whole genome shotgun (WGS) entry which is preliminary data.</text>
</comment>
<evidence type="ECO:0000256" key="1">
    <source>
        <dbReference type="ARBA" id="ARBA00009437"/>
    </source>
</evidence>
<evidence type="ECO:0000256" key="3">
    <source>
        <dbReference type="ARBA" id="ARBA00023125"/>
    </source>
</evidence>
<dbReference type="Gene3D" id="3.40.190.10">
    <property type="entry name" value="Periplasmic binding protein-like II"/>
    <property type="match status" value="2"/>
</dbReference>
<dbReference type="AlphaFoldDB" id="A0A7Y9ISE5"/>
<dbReference type="Pfam" id="PF03466">
    <property type="entry name" value="LysR_substrate"/>
    <property type="match status" value="1"/>
</dbReference>